<dbReference type="KEGG" id="pbf:CFX0092_A1862"/>
<feature type="transmembrane region" description="Helical" evidence="8">
    <location>
        <begin position="371"/>
        <end position="393"/>
    </location>
</feature>
<dbReference type="NCBIfam" id="TIGR01695">
    <property type="entry name" value="murJ_mviN"/>
    <property type="match status" value="1"/>
</dbReference>
<dbReference type="HAMAP" id="MF_02078">
    <property type="entry name" value="MurJ_MviN"/>
    <property type="match status" value="1"/>
</dbReference>
<evidence type="ECO:0000256" key="7">
    <source>
        <dbReference type="ARBA" id="ARBA00023136"/>
    </source>
</evidence>
<dbReference type="Proteomes" id="UP000215027">
    <property type="component" value="Chromosome I"/>
</dbReference>
<dbReference type="UniPathway" id="UPA00219"/>
<feature type="transmembrane region" description="Helical" evidence="8">
    <location>
        <begin position="67"/>
        <end position="89"/>
    </location>
</feature>
<dbReference type="EMBL" id="LN890655">
    <property type="protein sequence ID" value="CUS03740.2"/>
    <property type="molecule type" value="Genomic_DNA"/>
</dbReference>
<proteinExistence type="inferred from homology"/>
<organism evidence="10 11">
    <name type="scientific">Candidatus Promineifilum breve</name>
    <dbReference type="NCBI Taxonomy" id="1806508"/>
    <lineage>
        <taxon>Bacteria</taxon>
        <taxon>Bacillati</taxon>
        <taxon>Chloroflexota</taxon>
        <taxon>Ardenticatenia</taxon>
        <taxon>Candidatus Promineifilales</taxon>
        <taxon>Candidatus Promineifilaceae</taxon>
        <taxon>Candidatus Promineifilum</taxon>
    </lineage>
</organism>
<dbReference type="GO" id="GO:0005886">
    <property type="term" value="C:plasma membrane"/>
    <property type="evidence" value="ECO:0007669"/>
    <property type="project" value="UniProtKB-SubCell"/>
</dbReference>
<keyword evidence="2 8" id="KW-1003">Cell membrane</keyword>
<keyword evidence="4 8" id="KW-0133">Cell shape</keyword>
<evidence type="ECO:0000256" key="5">
    <source>
        <dbReference type="ARBA" id="ARBA00022984"/>
    </source>
</evidence>
<feature type="transmembrane region" description="Helical" evidence="8">
    <location>
        <begin position="270"/>
        <end position="294"/>
    </location>
</feature>
<keyword evidence="5 8" id="KW-0573">Peptidoglycan synthesis</keyword>
<comment type="pathway">
    <text evidence="8">Cell wall biogenesis; peptidoglycan biosynthesis.</text>
</comment>
<dbReference type="InterPro" id="IPR004268">
    <property type="entry name" value="MurJ"/>
</dbReference>
<protein>
    <recommendedName>
        <fullName evidence="8">Probable lipid II flippase MurJ</fullName>
    </recommendedName>
</protein>
<feature type="transmembrane region" description="Helical" evidence="8">
    <location>
        <begin position="470"/>
        <end position="495"/>
    </location>
</feature>
<dbReference type="PRINTS" id="PR01806">
    <property type="entry name" value="VIRFACTRMVIN"/>
</dbReference>
<feature type="transmembrane region" description="Helical" evidence="8">
    <location>
        <begin position="101"/>
        <end position="131"/>
    </location>
</feature>
<feature type="transmembrane region" description="Helical" evidence="8">
    <location>
        <begin position="151"/>
        <end position="171"/>
    </location>
</feature>
<feature type="transmembrane region" description="Helical" evidence="8">
    <location>
        <begin position="405"/>
        <end position="423"/>
    </location>
</feature>
<evidence type="ECO:0000256" key="6">
    <source>
        <dbReference type="ARBA" id="ARBA00022989"/>
    </source>
</evidence>
<dbReference type="AlphaFoldDB" id="A0A160T507"/>
<dbReference type="GO" id="GO:0015648">
    <property type="term" value="F:lipid-linked peptidoglycan transporter activity"/>
    <property type="evidence" value="ECO:0007669"/>
    <property type="project" value="UniProtKB-UniRule"/>
</dbReference>
<dbReference type="GO" id="GO:0009252">
    <property type="term" value="P:peptidoglycan biosynthetic process"/>
    <property type="evidence" value="ECO:0007669"/>
    <property type="project" value="UniProtKB-UniRule"/>
</dbReference>
<dbReference type="GO" id="GO:0071555">
    <property type="term" value="P:cell wall organization"/>
    <property type="evidence" value="ECO:0007669"/>
    <property type="project" value="UniProtKB-UniRule"/>
</dbReference>
<dbReference type="CDD" id="cd13123">
    <property type="entry name" value="MATE_MurJ_like"/>
    <property type="match status" value="1"/>
</dbReference>
<keyword evidence="6 8" id="KW-1133">Transmembrane helix</keyword>
<dbReference type="OrthoDB" id="9804143at2"/>
<feature type="transmembrane region" description="Helical" evidence="8">
    <location>
        <begin position="300"/>
        <end position="321"/>
    </location>
</feature>
<evidence type="ECO:0000256" key="9">
    <source>
        <dbReference type="PIRNR" id="PIRNR002869"/>
    </source>
</evidence>
<feature type="transmembrane region" description="Helical" evidence="8">
    <location>
        <begin position="333"/>
        <end position="351"/>
    </location>
</feature>
<evidence type="ECO:0000256" key="8">
    <source>
        <dbReference type="HAMAP-Rule" id="MF_02078"/>
    </source>
</evidence>
<keyword evidence="7 8" id="KW-0472">Membrane</keyword>
<dbReference type="PIRSF" id="PIRSF002869">
    <property type="entry name" value="MviN"/>
    <property type="match status" value="1"/>
</dbReference>
<feature type="transmembrane region" description="Helical" evidence="8">
    <location>
        <begin position="435"/>
        <end position="458"/>
    </location>
</feature>
<feature type="transmembrane region" description="Helical" evidence="8">
    <location>
        <begin position="183"/>
        <end position="202"/>
    </location>
</feature>
<evidence type="ECO:0000256" key="4">
    <source>
        <dbReference type="ARBA" id="ARBA00022960"/>
    </source>
</evidence>
<sequence length="540" mass="56963">MKSTPQPQAPPADSGRNQVFRAAGLVAALALLSRVLGLVREIVVRQYLGVTTVEATAFDVASRFPEAIFLIVAGGAIGSAFIPTFTAYFSRDDEPGGWQLFSAVINLVTVVTTIISVLVMVFAAPFITFFYAENVAREPALLPLTVDLMRIMLLSPIIFGISGILMAALNARQHFLLPALAPSVYNVGIIAGGAVGAMLGGGDPRTTAFGLAWGVVVGALGHLLIQLPGLRGQRARYRPLLTLRDPGVRQVLRLMGPRVLGLSFSEVNKFVILFLTGTMALGALPALNVAFRILIMPQGILGQALGIAAFPTLAALAARAAHGEMRAILGSSLRLILFLGLPATALLMLLAEPYVVILFERGLFDAEATLLVAAALRFYAVGLIALTAIEVIARAFYALSDTLTPVLAGGAQIVLMWLLSLWFRDAVFPGLGLLPLGGLALGFSLSNVIEVGLLLWLLRGRLGGLEGRALLSGGLRMGAATLAMGAAILGLLQVIPTGAMWARAVGGTLVGGLVYLLAAWVLRVEELRQMVGLARRRLGR</sequence>
<evidence type="ECO:0000256" key="2">
    <source>
        <dbReference type="ARBA" id="ARBA00022475"/>
    </source>
</evidence>
<dbReference type="InterPro" id="IPR051050">
    <property type="entry name" value="Lipid_II_flippase_MurJ/MviN"/>
</dbReference>
<keyword evidence="8 9" id="KW-0813">Transport</keyword>
<evidence type="ECO:0000256" key="1">
    <source>
        <dbReference type="ARBA" id="ARBA00004651"/>
    </source>
</evidence>
<evidence type="ECO:0000313" key="11">
    <source>
        <dbReference type="Proteomes" id="UP000215027"/>
    </source>
</evidence>
<dbReference type="RefSeq" id="WP_095043188.1">
    <property type="nucleotide sequence ID" value="NZ_LN890655.1"/>
</dbReference>
<feature type="transmembrane region" description="Helical" evidence="8">
    <location>
        <begin position="208"/>
        <end position="230"/>
    </location>
</feature>
<evidence type="ECO:0000256" key="3">
    <source>
        <dbReference type="ARBA" id="ARBA00022692"/>
    </source>
</evidence>
<evidence type="ECO:0000313" key="10">
    <source>
        <dbReference type="EMBL" id="CUS03740.2"/>
    </source>
</evidence>
<gene>
    <name evidence="8" type="primary">murJ</name>
    <name evidence="10" type="ORF">CFX0092_A1862</name>
</gene>
<comment type="similarity">
    <text evidence="8 9">Belongs to the MurJ/MviN family.</text>
</comment>
<feature type="transmembrane region" description="Helical" evidence="8">
    <location>
        <begin position="501"/>
        <end position="522"/>
    </location>
</feature>
<dbReference type="PANTHER" id="PTHR47019:SF1">
    <property type="entry name" value="LIPID II FLIPPASE MURJ"/>
    <property type="match status" value="1"/>
</dbReference>
<dbReference type="PANTHER" id="PTHR47019">
    <property type="entry name" value="LIPID II FLIPPASE MURJ"/>
    <property type="match status" value="1"/>
</dbReference>
<name>A0A160T507_9CHLR</name>
<dbReference type="GO" id="GO:0008360">
    <property type="term" value="P:regulation of cell shape"/>
    <property type="evidence" value="ECO:0007669"/>
    <property type="project" value="UniProtKB-UniRule"/>
</dbReference>
<dbReference type="GO" id="GO:0034204">
    <property type="term" value="P:lipid translocation"/>
    <property type="evidence" value="ECO:0007669"/>
    <property type="project" value="TreeGrafter"/>
</dbReference>
<dbReference type="Pfam" id="PF03023">
    <property type="entry name" value="MurJ"/>
    <property type="match status" value="1"/>
</dbReference>
<comment type="subcellular location">
    <subcellularLocation>
        <location evidence="1 8">Cell membrane</location>
        <topology evidence="1 8">Multi-pass membrane protein</topology>
    </subcellularLocation>
</comment>
<comment type="function">
    <text evidence="8 9">Involved in peptidoglycan biosynthesis. Transports lipid-linked peptidoglycan precursors from the inner to the outer leaflet of the cytoplasmic membrane.</text>
</comment>
<keyword evidence="8 9" id="KW-0961">Cell wall biogenesis/degradation</keyword>
<reference evidence="10" key="1">
    <citation type="submission" date="2016-01" db="EMBL/GenBank/DDBJ databases">
        <authorList>
            <person name="Mcilroy J.S."/>
            <person name="Karst M S."/>
            <person name="Albertsen M."/>
        </authorList>
    </citation>
    <scope>NUCLEOTIDE SEQUENCE</scope>
    <source>
        <strain evidence="10">Cfx-K</strain>
    </source>
</reference>
<accession>A0A160T507</accession>
<keyword evidence="3 8" id="KW-0812">Transmembrane</keyword>
<keyword evidence="11" id="KW-1185">Reference proteome</keyword>